<protein>
    <submittedName>
        <fullName evidence="3">SRPBCC domain-containing protein</fullName>
    </submittedName>
</protein>
<evidence type="ECO:0000313" key="4">
    <source>
        <dbReference type="Proteomes" id="UP001337681"/>
    </source>
</evidence>
<name>A0ABU7H191_9SPHI</name>
<dbReference type="InterPro" id="IPR023393">
    <property type="entry name" value="START-like_dom_sf"/>
</dbReference>
<comment type="caution">
    <text evidence="3">The sequence shown here is derived from an EMBL/GenBank/DDBJ whole genome shotgun (WGS) entry which is preliminary data.</text>
</comment>
<feature type="domain" description="Activator of Hsp90 ATPase homologue 1/2-like C-terminal" evidence="2">
    <location>
        <begin position="25"/>
        <end position="162"/>
    </location>
</feature>
<dbReference type="RefSeq" id="WP_330145927.1">
    <property type="nucleotide sequence ID" value="NZ_JAZDQU010000002.1"/>
</dbReference>
<accession>A0ABU7H191</accession>
<dbReference type="InterPro" id="IPR013538">
    <property type="entry name" value="ASHA1/2-like_C"/>
</dbReference>
<organism evidence="3 4">
    <name type="scientific">Pedobacter flavus</name>
    <dbReference type="NCBI Taxonomy" id="3113906"/>
    <lineage>
        <taxon>Bacteria</taxon>
        <taxon>Pseudomonadati</taxon>
        <taxon>Bacteroidota</taxon>
        <taxon>Sphingobacteriia</taxon>
        <taxon>Sphingobacteriales</taxon>
        <taxon>Sphingobacteriaceae</taxon>
        <taxon>Pedobacter</taxon>
    </lineage>
</organism>
<sequence length="166" mass="19346">MKNKLLFDFIVNKENNTILIKREFNAPLKTVWKAWSEPALLNKWWGPKPWYVETKSMDFKTGGHWLYVMIGPAGEQFWSKVHYREIKTEQSITARDGFCDENGEMNSNFPQNDWVNLFKHENGITTIDLVLTFDNLEDLEQTVAMGFKEGFTIGLNQLEELLPALI</sequence>
<evidence type="ECO:0000256" key="1">
    <source>
        <dbReference type="ARBA" id="ARBA00006817"/>
    </source>
</evidence>
<dbReference type="Proteomes" id="UP001337681">
    <property type="component" value="Unassembled WGS sequence"/>
</dbReference>
<proteinExistence type="inferred from homology"/>
<evidence type="ECO:0000313" key="3">
    <source>
        <dbReference type="EMBL" id="MEE1885006.1"/>
    </source>
</evidence>
<dbReference type="Gene3D" id="3.30.530.20">
    <property type="match status" value="1"/>
</dbReference>
<dbReference type="EMBL" id="JAZDQU010000002">
    <property type="protein sequence ID" value="MEE1885006.1"/>
    <property type="molecule type" value="Genomic_DNA"/>
</dbReference>
<keyword evidence="4" id="KW-1185">Reference proteome</keyword>
<comment type="similarity">
    <text evidence="1">Belongs to the AHA1 family.</text>
</comment>
<gene>
    <name evidence="3" type="ORF">VRU49_06170</name>
</gene>
<reference evidence="3 4" key="1">
    <citation type="submission" date="2024-01" db="EMBL/GenBank/DDBJ databases">
        <title>Pedobacter sp. nov., isolated from oil-contaminated soil.</title>
        <authorList>
            <person name="Le N.T.T."/>
        </authorList>
    </citation>
    <scope>NUCLEOTIDE SEQUENCE [LARGE SCALE GENOMIC DNA]</scope>
    <source>
        <strain evidence="3 4">VNH31</strain>
    </source>
</reference>
<dbReference type="CDD" id="cd07814">
    <property type="entry name" value="SRPBCC_CalC_Aha1-like"/>
    <property type="match status" value="1"/>
</dbReference>
<dbReference type="SUPFAM" id="SSF55961">
    <property type="entry name" value="Bet v1-like"/>
    <property type="match status" value="1"/>
</dbReference>
<evidence type="ECO:0000259" key="2">
    <source>
        <dbReference type="Pfam" id="PF08327"/>
    </source>
</evidence>
<dbReference type="Pfam" id="PF08327">
    <property type="entry name" value="AHSA1"/>
    <property type="match status" value="1"/>
</dbReference>